<gene>
    <name evidence="1" type="ORF">PVAP13_2KG034416</name>
</gene>
<evidence type="ECO:0000313" key="2">
    <source>
        <dbReference type="Proteomes" id="UP000823388"/>
    </source>
</evidence>
<dbReference type="Pfam" id="PF04078">
    <property type="entry name" value="Rcd1"/>
    <property type="match status" value="1"/>
</dbReference>
<reference evidence="1" key="1">
    <citation type="submission" date="2020-05" db="EMBL/GenBank/DDBJ databases">
        <title>WGS assembly of Panicum virgatum.</title>
        <authorList>
            <person name="Lovell J.T."/>
            <person name="Jenkins J."/>
            <person name="Shu S."/>
            <person name="Juenger T.E."/>
            <person name="Schmutz J."/>
        </authorList>
    </citation>
    <scope>NUCLEOTIDE SEQUENCE</scope>
    <source>
        <strain evidence="1">AP13</strain>
    </source>
</reference>
<dbReference type="GO" id="GO:0006402">
    <property type="term" value="P:mRNA catabolic process"/>
    <property type="evidence" value="ECO:0007669"/>
    <property type="project" value="InterPro"/>
</dbReference>
<sequence>MPFPSYRKKRGVFKDLAPMLWYSFGTMAALLQEVLLVYPTLSSPTLSANAASRVCNALGLLQGLSAPCQEEASRANREKWLKSSVGGSDREVC</sequence>
<organism evidence="1 2">
    <name type="scientific">Panicum virgatum</name>
    <name type="common">Blackwell switchgrass</name>
    <dbReference type="NCBI Taxonomy" id="38727"/>
    <lineage>
        <taxon>Eukaryota</taxon>
        <taxon>Viridiplantae</taxon>
        <taxon>Streptophyta</taxon>
        <taxon>Embryophyta</taxon>
        <taxon>Tracheophyta</taxon>
        <taxon>Spermatophyta</taxon>
        <taxon>Magnoliopsida</taxon>
        <taxon>Liliopsida</taxon>
        <taxon>Poales</taxon>
        <taxon>Poaceae</taxon>
        <taxon>PACMAD clade</taxon>
        <taxon>Panicoideae</taxon>
        <taxon>Panicodae</taxon>
        <taxon>Paniceae</taxon>
        <taxon>Panicinae</taxon>
        <taxon>Panicum</taxon>
        <taxon>Panicum sect. Hiantes</taxon>
    </lineage>
</organism>
<dbReference type="InterPro" id="IPR011989">
    <property type="entry name" value="ARM-like"/>
</dbReference>
<dbReference type="Gene3D" id="1.25.10.10">
    <property type="entry name" value="Leucine-rich Repeat Variant"/>
    <property type="match status" value="1"/>
</dbReference>
<dbReference type="EMBL" id="CM029039">
    <property type="protein sequence ID" value="KAG2639906.1"/>
    <property type="molecule type" value="Genomic_DNA"/>
</dbReference>
<dbReference type="PANTHER" id="PTHR12262">
    <property type="entry name" value="CCR4-NOT TRANSCRIPTION COMPLEX SUBUNIT 9"/>
    <property type="match status" value="1"/>
</dbReference>
<accession>A0A8T0W1U1</accession>
<protein>
    <submittedName>
        <fullName evidence="1">Uncharacterized protein</fullName>
    </submittedName>
</protein>
<proteinExistence type="predicted"/>
<dbReference type="AlphaFoldDB" id="A0A8T0W1U1"/>
<dbReference type="GO" id="GO:0030014">
    <property type="term" value="C:CCR4-NOT complex"/>
    <property type="evidence" value="ECO:0007669"/>
    <property type="project" value="InterPro"/>
</dbReference>
<dbReference type="InterPro" id="IPR007216">
    <property type="entry name" value="CNOT9"/>
</dbReference>
<evidence type="ECO:0000313" key="1">
    <source>
        <dbReference type="EMBL" id="KAG2639906.1"/>
    </source>
</evidence>
<dbReference type="Proteomes" id="UP000823388">
    <property type="component" value="Chromosome 2K"/>
</dbReference>
<name>A0A8T0W1U1_PANVG</name>
<comment type="caution">
    <text evidence="1">The sequence shown here is derived from an EMBL/GenBank/DDBJ whole genome shotgun (WGS) entry which is preliminary data.</text>
</comment>
<keyword evidence="2" id="KW-1185">Reference proteome</keyword>